<name>A0A9P5YB57_9AGAR</name>
<feature type="transmembrane region" description="Helical" evidence="1">
    <location>
        <begin position="163"/>
        <end position="185"/>
    </location>
</feature>
<reference evidence="3" key="1">
    <citation type="submission" date="2020-11" db="EMBL/GenBank/DDBJ databases">
        <authorList>
            <consortium name="DOE Joint Genome Institute"/>
            <person name="Ahrendt S."/>
            <person name="Riley R."/>
            <person name="Andreopoulos W."/>
            <person name="Labutti K."/>
            <person name="Pangilinan J."/>
            <person name="Ruiz-Duenas F.J."/>
            <person name="Barrasa J.M."/>
            <person name="Sanchez-Garcia M."/>
            <person name="Camarero S."/>
            <person name="Miyauchi S."/>
            <person name="Serrano A."/>
            <person name="Linde D."/>
            <person name="Babiker R."/>
            <person name="Drula E."/>
            <person name="Ayuso-Fernandez I."/>
            <person name="Pacheco R."/>
            <person name="Padilla G."/>
            <person name="Ferreira P."/>
            <person name="Barriuso J."/>
            <person name="Kellner H."/>
            <person name="Castanera R."/>
            <person name="Alfaro M."/>
            <person name="Ramirez L."/>
            <person name="Pisabarro A.G."/>
            <person name="Kuo A."/>
            <person name="Tritt A."/>
            <person name="Lipzen A."/>
            <person name="He G."/>
            <person name="Yan M."/>
            <person name="Ng V."/>
            <person name="Cullen D."/>
            <person name="Martin F."/>
            <person name="Rosso M.-N."/>
            <person name="Henrissat B."/>
            <person name="Hibbett D."/>
            <person name="Martinez A.T."/>
            <person name="Grigoriev I.V."/>
        </authorList>
    </citation>
    <scope>NUCLEOTIDE SEQUENCE</scope>
    <source>
        <strain evidence="3">CBS 247.69</strain>
    </source>
</reference>
<keyword evidence="1" id="KW-1133">Transmembrane helix</keyword>
<feature type="domain" description="DUF6533" evidence="2">
    <location>
        <begin position="16"/>
        <end position="61"/>
    </location>
</feature>
<dbReference type="EMBL" id="MU150247">
    <property type="protein sequence ID" value="KAF9465495.1"/>
    <property type="molecule type" value="Genomic_DNA"/>
</dbReference>
<dbReference type="OrthoDB" id="3350812at2759"/>
<organism evidence="3 4">
    <name type="scientific">Collybia nuda</name>
    <dbReference type="NCBI Taxonomy" id="64659"/>
    <lineage>
        <taxon>Eukaryota</taxon>
        <taxon>Fungi</taxon>
        <taxon>Dikarya</taxon>
        <taxon>Basidiomycota</taxon>
        <taxon>Agaricomycotina</taxon>
        <taxon>Agaricomycetes</taxon>
        <taxon>Agaricomycetidae</taxon>
        <taxon>Agaricales</taxon>
        <taxon>Tricholomatineae</taxon>
        <taxon>Clitocybaceae</taxon>
        <taxon>Collybia</taxon>
    </lineage>
</organism>
<proteinExistence type="predicted"/>
<comment type="caution">
    <text evidence="3">The sequence shown here is derived from an EMBL/GenBank/DDBJ whole genome shotgun (WGS) entry which is preliminary data.</text>
</comment>
<feature type="transmembrane region" description="Helical" evidence="1">
    <location>
        <begin position="86"/>
        <end position="104"/>
    </location>
</feature>
<dbReference type="Proteomes" id="UP000807353">
    <property type="component" value="Unassembled WGS sequence"/>
</dbReference>
<evidence type="ECO:0000256" key="1">
    <source>
        <dbReference type="SAM" id="Phobius"/>
    </source>
</evidence>
<protein>
    <recommendedName>
        <fullName evidence="2">DUF6533 domain-containing protein</fullName>
    </recommendedName>
</protein>
<dbReference type="Pfam" id="PF20151">
    <property type="entry name" value="DUF6533"/>
    <property type="match status" value="1"/>
</dbReference>
<dbReference type="AlphaFoldDB" id="A0A9P5YB57"/>
<keyword evidence="1" id="KW-0812">Transmembrane</keyword>
<evidence type="ECO:0000259" key="2">
    <source>
        <dbReference type="Pfam" id="PF20151"/>
    </source>
</evidence>
<feature type="transmembrane region" description="Helical" evidence="1">
    <location>
        <begin position="206"/>
        <end position="226"/>
    </location>
</feature>
<dbReference type="InterPro" id="IPR045340">
    <property type="entry name" value="DUF6533"/>
</dbReference>
<keyword evidence="4" id="KW-1185">Reference proteome</keyword>
<sequence>MDAALRVAYARQAVDYLNVASLVIFLFDYLQTLDLEVEHIWKSKGISGRVLFFCNRYPPFIDVPLTVYYYLNANASFRTCSILDSVTLWMTSFGIAMSEAILLLRTYALWSRSRIILVFLTTQFVGIYITVIIVLTIFIRSVKYGSPPLSIIKGCYDVEGSDILFIAFVLLLWNETVIFVLTMWIGIKRYRHSHNPLIVVLYRDGILFFALLFAISCTYIFVLTLGPTEYYDILNTFQRVVHSILASRIMLHVRERASAETDHVQMSTSLIIRASGST</sequence>
<evidence type="ECO:0000313" key="4">
    <source>
        <dbReference type="Proteomes" id="UP000807353"/>
    </source>
</evidence>
<evidence type="ECO:0000313" key="3">
    <source>
        <dbReference type="EMBL" id="KAF9465495.1"/>
    </source>
</evidence>
<feature type="transmembrane region" description="Helical" evidence="1">
    <location>
        <begin position="116"/>
        <end position="139"/>
    </location>
</feature>
<accession>A0A9P5YB57</accession>
<keyword evidence="1" id="KW-0472">Membrane</keyword>
<gene>
    <name evidence="3" type="ORF">BDZ94DRAFT_347747</name>
</gene>